<reference evidence="3 4" key="1">
    <citation type="submission" date="2017-04" db="EMBL/GenBank/DDBJ databases">
        <title>Comparative genome analysis of Subtercola boreus.</title>
        <authorList>
            <person name="Cho Y.-J."/>
            <person name="Cho A."/>
            <person name="Kim O.-S."/>
            <person name="Lee J.-I."/>
        </authorList>
    </citation>
    <scope>NUCLEOTIDE SEQUENCE [LARGE SCALE GENOMIC DNA]</scope>
    <source>
        <strain evidence="3 4">P27444</strain>
    </source>
</reference>
<dbReference type="Pfam" id="PF00563">
    <property type="entry name" value="EAL"/>
    <property type="match status" value="1"/>
</dbReference>
<dbReference type="InterPro" id="IPR050706">
    <property type="entry name" value="Cyclic-di-GMP_PDE-like"/>
</dbReference>
<evidence type="ECO:0000313" key="3">
    <source>
        <dbReference type="EMBL" id="RFA16263.1"/>
    </source>
</evidence>
<dbReference type="CDD" id="cd01948">
    <property type="entry name" value="EAL"/>
    <property type="match status" value="1"/>
</dbReference>
<evidence type="ECO:0000256" key="1">
    <source>
        <dbReference type="SAM" id="MobiDB-lite"/>
    </source>
</evidence>
<dbReference type="SMART" id="SM00052">
    <property type="entry name" value="EAL"/>
    <property type="match status" value="1"/>
</dbReference>
<feature type="region of interest" description="Disordered" evidence="1">
    <location>
        <begin position="1"/>
        <end position="35"/>
    </location>
</feature>
<dbReference type="PROSITE" id="PS50883">
    <property type="entry name" value="EAL"/>
    <property type="match status" value="1"/>
</dbReference>
<dbReference type="InterPro" id="IPR019278">
    <property type="entry name" value="DICT_dom"/>
</dbReference>
<dbReference type="PANTHER" id="PTHR33121:SF76">
    <property type="entry name" value="SIGNALING PROTEIN"/>
    <property type="match status" value="1"/>
</dbReference>
<dbReference type="InterPro" id="IPR001633">
    <property type="entry name" value="EAL_dom"/>
</dbReference>
<evidence type="ECO:0000313" key="4">
    <source>
        <dbReference type="Proteomes" id="UP000256709"/>
    </source>
</evidence>
<dbReference type="InterPro" id="IPR035919">
    <property type="entry name" value="EAL_sf"/>
</dbReference>
<dbReference type="Pfam" id="PF10069">
    <property type="entry name" value="DICT"/>
    <property type="match status" value="1"/>
</dbReference>
<name>A0A3E0W425_9MICO</name>
<evidence type="ECO:0000259" key="2">
    <source>
        <dbReference type="PROSITE" id="PS50883"/>
    </source>
</evidence>
<accession>A0A3E0W425</accession>
<dbReference type="AlphaFoldDB" id="A0A3E0W425"/>
<dbReference type="Gene3D" id="3.20.20.450">
    <property type="entry name" value="EAL domain"/>
    <property type="match status" value="1"/>
</dbReference>
<dbReference type="OrthoDB" id="3278016at2"/>
<dbReference type="SUPFAM" id="SSF141868">
    <property type="entry name" value="EAL domain-like"/>
    <property type="match status" value="1"/>
</dbReference>
<organism evidence="3 4">
    <name type="scientific">Subtercola boreus</name>
    <dbReference type="NCBI Taxonomy" id="120213"/>
    <lineage>
        <taxon>Bacteria</taxon>
        <taxon>Bacillati</taxon>
        <taxon>Actinomycetota</taxon>
        <taxon>Actinomycetes</taxon>
        <taxon>Micrococcales</taxon>
        <taxon>Microbacteriaceae</taxon>
        <taxon>Subtercola</taxon>
    </lineage>
</organism>
<comment type="caution">
    <text evidence="3">The sequence shown here is derived from an EMBL/GenBank/DDBJ whole genome shotgun (WGS) entry which is preliminary data.</text>
</comment>
<dbReference type="EMBL" id="NBXA01000003">
    <property type="protein sequence ID" value="RFA16263.1"/>
    <property type="molecule type" value="Genomic_DNA"/>
</dbReference>
<protein>
    <recommendedName>
        <fullName evidence="2">EAL domain-containing protein</fullName>
    </recommendedName>
</protein>
<dbReference type="GO" id="GO:0071111">
    <property type="term" value="F:cyclic-guanylate-specific phosphodiesterase activity"/>
    <property type="evidence" value="ECO:0007669"/>
    <property type="project" value="InterPro"/>
</dbReference>
<dbReference type="PANTHER" id="PTHR33121">
    <property type="entry name" value="CYCLIC DI-GMP PHOSPHODIESTERASE PDEF"/>
    <property type="match status" value="1"/>
</dbReference>
<feature type="compositionally biased region" description="Basic residues" evidence="1">
    <location>
        <begin position="65"/>
        <end position="76"/>
    </location>
</feature>
<dbReference type="Proteomes" id="UP000256709">
    <property type="component" value="Unassembled WGS sequence"/>
</dbReference>
<gene>
    <name evidence="3" type="ORF">B7R21_02470</name>
</gene>
<feature type="domain" description="EAL" evidence="2">
    <location>
        <begin position="119"/>
        <end position="359"/>
    </location>
</feature>
<sequence length="522" mass="57538">MARLRQTPDPDHRQHVLQRGETRPEHLSGDHDRGGVECGAHRGLLHHRQHLRLRRRRGRLDLRHRSNLRPGHRRRGQPVERGPYGRTALSVHHLLRHRGRGQPRRQRRDQDVRESIVTETGTVAEVRRIIAEGDLHTVFQPIVDLETRSVVAYEALSRGPAGSSAEMPDTLFRVASEVGLTAALDQACVAESLRAGHRAGIVEPLSLFVNVEAQALDLFADLLPISLVVVVEITERDLLDDLGMLLRSVSRLRASGLKIAMDDVGSNPASLAVLPLVRPDIIKLDMSLLQNQPSRHTARIMDAVSTYQEEFGAVVVAEGVETEQHISQALALGATLGQGYLFGRPSDLAPEASPPGVQVRSDVAETRPAATPFSIAAQFRTPTTSTRPLLVQTSMLLEARALDGDSSMVVLSTFRDDEDFDDDLRARYTTLASRSSLVAVFLQDRFGTLPAMDGIDRLEVRAFAASDPLRAEWSMIVLSGTYSAMLTAREVSRPDGPGLFEYILTHDREIVTRGALALAVRL</sequence>
<proteinExistence type="predicted"/>
<feature type="region of interest" description="Disordered" evidence="1">
    <location>
        <begin position="57"/>
        <end position="87"/>
    </location>
</feature>